<dbReference type="InterPro" id="IPR052343">
    <property type="entry name" value="Retrotransposon-Effector_Assoc"/>
</dbReference>
<dbReference type="AlphaFoldDB" id="A0A1R3GUS6"/>
<dbReference type="GO" id="GO:0004523">
    <property type="term" value="F:RNA-DNA hybrid ribonuclease activity"/>
    <property type="evidence" value="ECO:0007669"/>
    <property type="project" value="InterPro"/>
</dbReference>
<evidence type="ECO:0000256" key="1">
    <source>
        <dbReference type="ARBA" id="ARBA00022741"/>
    </source>
</evidence>
<dbReference type="SUPFAM" id="SSF52540">
    <property type="entry name" value="P-loop containing nucleoside triphosphate hydrolases"/>
    <property type="match status" value="1"/>
</dbReference>
<dbReference type="PANTHER" id="PTHR46890:SF48">
    <property type="entry name" value="RNA-DIRECTED DNA POLYMERASE"/>
    <property type="match status" value="1"/>
</dbReference>
<sequence>MKKIADIQDNDGSVESYKTVENLVTELKEMWTREEQYWFQRSRIKWLREGDANTNFFHQTTVERKQFNKILSLKAEDGSWIEKEKDIVSSFEQFYSELFTSNGSKNWDQVLLHVPKKVTDQMNEDMVKEVSDEEIKEAAFELGATKAPGPDGHMLHEVNNTNIVLIPKTKNPESVTQFRPISLCNFVYKIISKVLTNRLKPIMDLVITQEQGAFVGERQIQDNILIASETFHFLKLKKKGRNYDMGLKLDMNKAYDRVEWGFLAATLEKLGFCSKWIKWIMECLSTISYTLVINGKPSGRVFPSRGLRQGDPISPYLFLFVVDVLSRMVHSAVSVGVLNGIKLSRNCPPLTHLLFADDSLFFLAATKENCAGMDWILKAYCDASGQMVNLQKSSIVFSSNTPAEVRSQIEDALQIPGADNPGRKILEEHMRWQVINGQSVNLWKDRWIPECGAIQQHHEIWRDNLPVKVAEIMDKEEGVWKLEEIKSELHPNIIRSIEKLPICYSNEADRMVWPHNKDGSYTVRSGYFAIKESCPLTSASTSSSHQARCAACFEKKGLIVETVIFLAERAALELMNAKEYRDALVKCRKKVVSATHWEPPEDGRLKLNCDGAYEESTGMAAIGVVLRDEHGIIRGGVAKQMSVSSSIEAEALAVKEPGEEPCPIDPWIVVPDRIKMYLLGSSPEKCYSLWTGDFGSNNCTSIKEQLQLEPYIRMVGMEETNEANSRGLPLPHKKRWLKNLRNLPQIKIHIKPYAPRLLPLYLVMHDDVKKAVACLLFGGARKLFGKGSSAAGLTASIIRDSSSREFHMVLADGGVVCIGEFDKMRPEDRVAIHEAMEQQTIYIAKAGITTVPNSRTWVLAAANPPSGHYDDLKTAQDNIDLQTTILS</sequence>
<dbReference type="PROSITE" id="PS50878">
    <property type="entry name" value="RT_POL"/>
    <property type="match status" value="1"/>
</dbReference>
<evidence type="ECO:0000256" key="3">
    <source>
        <dbReference type="RuleBase" id="RU004070"/>
    </source>
</evidence>
<dbReference type="Pfam" id="PF00078">
    <property type="entry name" value="RVT_1"/>
    <property type="match status" value="1"/>
</dbReference>
<name>A0A1R3GUS6_COCAP</name>
<evidence type="ECO:0000256" key="2">
    <source>
        <dbReference type="ARBA" id="ARBA00022840"/>
    </source>
</evidence>
<proteinExistence type="inferred from homology"/>
<evidence type="ECO:0000259" key="5">
    <source>
        <dbReference type="PROSITE" id="PS50878"/>
    </source>
</evidence>
<dbReference type="SMART" id="SM00350">
    <property type="entry name" value="MCM"/>
    <property type="match status" value="1"/>
</dbReference>
<dbReference type="Pfam" id="PF00493">
    <property type="entry name" value="MCM"/>
    <property type="match status" value="1"/>
</dbReference>
<dbReference type="PROSITE" id="PS50051">
    <property type="entry name" value="MCM_2"/>
    <property type="match status" value="1"/>
</dbReference>
<keyword evidence="6" id="KW-0808">Transferase</keyword>
<dbReference type="STRING" id="210143.A0A1R3GUS6"/>
<dbReference type="GO" id="GO:0003677">
    <property type="term" value="F:DNA binding"/>
    <property type="evidence" value="ECO:0007669"/>
    <property type="project" value="UniProtKB-KW"/>
</dbReference>
<evidence type="ECO:0000313" key="6">
    <source>
        <dbReference type="EMBL" id="OMO61797.1"/>
    </source>
</evidence>
<organism evidence="6 7">
    <name type="scientific">Corchorus capsularis</name>
    <name type="common">Jute</name>
    <dbReference type="NCBI Taxonomy" id="210143"/>
    <lineage>
        <taxon>Eukaryota</taxon>
        <taxon>Viridiplantae</taxon>
        <taxon>Streptophyta</taxon>
        <taxon>Embryophyta</taxon>
        <taxon>Tracheophyta</taxon>
        <taxon>Spermatophyta</taxon>
        <taxon>Magnoliopsida</taxon>
        <taxon>eudicotyledons</taxon>
        <taxon>Gunneridae</taxon>
        <taxon>Pentapetalae</taxon>
        <taxon>rosids</taxon>
        <taxon>malvids</taxon>
        <taxon>Malvales</taxon>
        <taxon>Malvaceae</taxon>
        <taxon>Grewioideae</taxon>
        <taxon>Apeibeae</taxon>
        <taxon>Corchorus</taxon>
    </lineage>
</organism>
<feature type="domain" description="MCM C-terminal AAA(+) ATPase" evidence="4">
    <location>
        <begin position="785"/>
        <end position="887"/>
    </location>
</feature>
<gene>
    <name evidence="6" type="ORF">CCACVL1_23234</name>
</gene>
<dbReference type="EMBL" id="AWWV01013391">
    <property type="protein sequence ID" value="OMO61797.1"/>
    <property type="molecule type" value="Genomic_DNA"/>
</dbReference>
<keyword evidence="2 3" id="KW-0067">ATP-binding</keyword>
<comment type="caution">
    <text evidence="6">The sequence shown here is derived from an EMBL/GenBank/DDBJ whole genome shotgun (WGS) entry which is preliminary data.</text>
</comment>
<dbReference type="Gramene" id="OMO61797">
    <property type="protein sequence ID" value="OMO61797"/>
    <property type="gene ID" value="CCACVL1_23234"/>
</dbReference>
<dbReference type="Gene3D" id="3.40.50.300">
    <property type="entry name" value="P-loop containing nucleotide triphosphate hydrolases"/>
    <property type="match status" value="1"/>
</dbReference>
<keyword evidence="6" id="KW-0548">Nucleotidyltransferase</keyword>
<reference evidence="6 7" key="1">
    <citation type="submission" date="2013-09" db="EMBL/GenBank/DDBJ databases">
        <title>Corchorus capsularis genome sequencing.</title>
        <authorList>
            <person name="Alam M."/>
            <person name="Haque M.S."/>
            <person name="Islam M.S."/>
            <person name="Emdad E.M."/>
            <person name="Islam M.M."/>
            <person name="Ahmed B."/>
            <person name="Halim A."/>
            <person name="Hossen Q.M.M."/>
            <person name="Hossain M.Z."/>
            <person name="Ahmed R."/>
            <person name="Khan M.M."/>
            <person name="Islam R."/>
            <person name="Rashid M.M."/>
            <person name="Khan S.A."/>
            <person name="Rahman M.S."/>
            <person name="Alam M."/>
        </authorList>
    </citation>
    <scope>NUCLEOTIDE SEQUENCE [LARGE SCALE GENOMIC DNA]</scope>
    <source>
        <strain evidence="7">cv. CVL-1</strain>
        <tissue evidence="6">Whole seedling</tissue>
    </source>
</reference>
<dbReference type="Pfam" id="PF13456">
    <property type="entry name" value="RVT_3"/>
    <property type="match status" value="1"/>
</dbReference>
<dbReference type="PRINTS" id="PR01657">
    <property type="entry name" value="MCMFAMILY"/>
</dbReference>
<dbReference type="GO" id="GO:0005524">
    <property type="term" value="F:ATP binding"/>
    <property type="evidence" value="ECO:0007669"/>
    <property type="project" value="UniProtKB-KW"/>
</dbReference>
<keyword evidence="6" id="KW-0695">RNA-directed DNA polymerase</keyword>
<dbReference type="Proteomes" id="UP000188268">
    <property type="component" value="Unassembled WGS sequence"/>
</dbReference>
<keyword evidence="7" id="KW-1185">Reference proteome</keyword>
<evidence type="ECO:0000313" key="7">
    <source>
        <dbReference type="Proteomes" id="UP000188268"/>
    </source>
</evidence>
<dbReference type="OrthoDB" id="1744687at2759"/>
<dbReference type="InterPro" id="IPR027417">
    <property type="entry name" value="P-loop_NTPase"/>
</dbReference>
<dbReference type="OMA" id="CISTARI"/>
<keyword evidence="3" id="KW-0238">DNA-binding</keyword>
<dbReference type="InterPro" id="IPR043502">
    <property type="entry name" value="DNA/RNA_pol_sf"/>
</dbReference>
<dbReference type="GO" id="GO:0003964">
    <property type="term" value="F:RNA-directed DNA polymerase activity"/>
    <property type="evidence" value="ECO:0007669"/>
    <property type="project" value="UniProtKB-KW"/>
</dbReference>
<evidence type="ECO:0000259" key="4">
    <source>
        <dbReference type="PROSITE" id="PS50051"/>
    </source>
</evidence>
<dbReference type="InterPro" id="IPR001208">
    <property type="entry name" value="MCM_dom"/>
</dbReference>
<dbReference type="InterPro" id="IPR000477">
    <property type="entry name" value="RT_dom"/>
</dbReference>
<feature type="domain" description="Reverse transcriptase" evidence="5">
    <location>
        <begin position="147"/>
        <end position="437"/>
    </location>
</feature>
<dbReference type="PANTHER" id="PTHR46890">
    <property type="entry name" value="NON-LTR RETROLELEMENT REVERSE TRANSCRIPTASE-LIKE PROTEIN-RELATED"/>
    <property type="match status" value="1"/>
</dbReference>
<accession>A0A1R3GUS6</accession>
<dbReference type="InterPro" id="IPR002156">
    <property type="entry name" value="RNaseH_domain"/>
</dbReference>
<protein>
    <submittedName>
        <fullName evidence="6">Reverse transcriptase</fullName>
    </submittedName>
</protein>
<dbReference type="SUPFAM" id="SSF56672">
    <property type="entry name" value="DNA/RNA polymerases"/>
    <property type="match status" value="1"/>
</dbReference>
<keyword evidence="1 3" id="KW-0547">Nucleotide-binding</keyword>
<dbReference type="CDD" id="cd01650">
    <property type="entry name" value="RT_nLTR_like"/>
    <property type="match status" value="1"/>
</dbReference>
<dbReference type="InterPro" id="IPR031327">
    <property type="entry name" value="MCM"/>
</dbReference>
<comment type="similarity">
    <text evidence="3">Belongs to the MCM family.</text>
</comment>